<dbReference type="Proteomes" id="UP000824093">
    <property type="component" value="Unassembled WGS sequence"/>
</dbReference>
<comment type="caution">
    <text evidence="5">The sequence shown here is derived from an EMBL/GenBank/DDBJ whole genome shotgun (WGS) entry which is preliminary data.</text>
</comment>
<feature type="coiled-coil region" evidence="2">
    <location>
        <begin position="25"/>
        <end position="119"/>
    </location>
</feature>
<sequence length="392" mass="44018">MKKEIIFRMFVILIILILCFLNCTYAASSTELKNKQKDIDNQIEEAKEDLEEVNLNKSQALQEINKMTQEISGYQDEIDSLQTTLDDLNTSIKESEVKIAEAEEEYNKTQRLLDERLVTMYEAGTISYLDVLLSSESLTNFISNYYLISEVATSDTELMEKIEAQRKEIEDAKKQLEDNKNQIEVVKKNKEAKNNELKAAKQKKDVEVAKLSEEEKAIQNDLEQFEKDKRAIKNELAEIARKEAESNKGNQTVPSNPSSSGYIFPVLGLSRANINNKNYPSYPGHTGVDVNINVKGKTIVAVKDGTVVKSHAYKKGNTYYSYGECIIINHHDGTMTLYAHGAPGSRRVQEGQKVSQGQAIMTVGTTGNSSGYHLHFEVRVGGSPVNPMPYLP</sequence>
<evidence type="ECO:0000313" key="5">
    <source>
        <dbReference type="EMBL" id="HIU52079.1"/>
    </source>
</evidence>
<dbReference type="EMBL" id="DVNH01000043">
    <property type="protein sequence ID" value="HIU52079.1"/>
    <property type="molecule type" value="Genomic_DNA"/>
</dbReference>
<evidence type="ECO:0000256" key="1">
    <source>
        <dbReference type="ARBA" id="ARBA00022729"/>
    </source>
</evidence>
<evidence type="ECO:0000259" key="3">
    <source>
        <dbReference type="Pfam" id="PF01551"/>
    </source>
</evidence>
<dbReference type="AlphaFoldDB" id="A0A9D1M1S4"/>
<feature type="domain" description="M23ase beta-sheet core" evidence="3">
    <location>
        <begin position="284"/>
        <end position="387"/>
    </location>
</feature>
<organism evidence="5 6">
    <name type="scientific">Candidatus Merdicola faecigallinarum</name>
    <dbReference type="NCBI Taxonomy" id="2840862"/>
    <lineage>
        <taxon>Bacteria</taxon>
        <taxon>Bacillati</taxon>
        <taxon>Bacillota</taxon>
        <taxon>Clostridia</taxon>
        <taxon>Candidatus Merdicola</taxon>
    </lineage>
</organism>
<keyword evidence="1" id="KW-0732">Signal</keyword>
<dbReference type="Gene3D" id="6.10.250.3150">
    <property type="match status" value="1"/>
</dbReference>
<proteinExistence type="predicted"/>
<feature type="coiled-coil region" evidence="2">
    <location>
        <begin position="155"/>
        <end position="245"/>
    </location>
</feature>
<dbReference type="Pfam" id="PF24568">
    <property type="entry name" value="CC_PcsB"/>
    <property type="match status" value="1"/>
</dbReference>
<reference evidence="5" key="2">
    <citation type="journal article" date="2021" name="PeerJ">
        <title>Extensive microbial diversity within the chicken gut microbiome revealed by metagenomics and culture.</title>
        <authorList>
            <person name="Gilroy R."/>
            <person name="Ravi A."/>
            <person name="Getino M."/>
            <person name="Pursley I."/>
            <person name="Horton D.L."/>
            <person name="Alikhan N.F."/>
            <person name="Baker D."/>
            <person name="Gharbi K."/>
            <person name="Hall N."/>
            <person name="Watson M."/>
            <person name="Adriaenssens E.M."/>
            <person name="Foster-Nyarko E."/>
            <person name="Jarju S."/>
            <person name="Secka A."/>
            <person name="Antonio M."/>
            <person name="Oren A."/>
            <person name="Chaudhuri R.R."/>
            <person name="La Ragione R."/>
            <person name="Hildebrand F."/>
            <person name="Pallen M.J."/>
        </authorList>
    </citation>
    <scope>NUCLEOTIDE SEQUENCE</scope>
    <source>
        <strain evidence="5">CHK195-15760</strain>
    </source>
</reference>
<dbReference type="Gene3D" id="2.70.70.10">
    <property type="entry name" value="Glucose Permease (Domain IIA)"/>
    <property type="match status" value="1"/>
</dbReference>
<dbReference type="InterPro" id="IPR057309">
    <property type="entry name" value="PcsB_CC"/>
</dbReference>
<protein>
    <submittedName>
        <fullName evidence="5">Peptidoglycan DD-metalloendopeptidase family protein</fullName>
    </submittedName>
</protein>
<gene>
    <name evidence="5" type="ORF">IAB70_05640</name>
</gene>
<dbReference type="InterPro" id="IPR050570">
    <property type="entry name" value="Cell_wall_metabolism_enzyme"/>
</dbReference>
<name>A0A9D1M1S4_9FIRM</name>
<accession>A0A9D1M1S4</accession>
<evidence type="ECO:0000256" key="2">
    <source>
        <dbReference type="SAM" id="Coils"/>
    </source>
</evidence>
<dbReference type="GO" id="GO:0004222">
    <property type="term" value="F:metalloendopeptidase activity"/>
    <property type="evidence" value="ECO:0007669"/>
    <property type="project" value="TreeGrafter"/>
</dbReference>
<dbReference type="CDD" id="cd12797">
    <property type="entry name" value="M23_peptidase"/>
    <property type="match status" value="1"/>
</dbReference>
<dbReference type="PANTHER" id="PTHR21666">
    <property type="entry name" value="PEPTIDASE-RELATED"/>
    <property type="match status" value="1"/>
</dbReference>
<evidence type="ECO:0000313" key="6">
    <source>
        <dbReference type="Proteomes" id="UP000824093"/>
    </source>
</evidence>
<dbReference type="InterPro" id="IPR011055">
    <property type="entry name" value="Dup_hybrid_motif"/>
</dbReference>
<feature type="domain" description="Peptidoglycan hydrolase PcsB coiled-coil" evidence="4">
    <location>
        <begin position="99"/>
        <end position="171"/>
    </location>
</feature>
<dbReference type="InterPro" id="IPR016047">
    <property type="entry name" value="M23ase_b-sheet_dom"/>
</dbReference>
<dbReference type="Pfam" id="PF01551">
    <property type="entry name" value="Peptidase_M23"/>
    <property type="match status" value="1"/>
</dbReference>
<keyword evidence="2" id="KW-0175">Coiled coil</keyword>
<evidence type="ECO:0000259" key="4">
    <source>
        <dbReference type="Pfam" id="PF24568"/>
    </source>
</evidence>
<dbReference type="SUPFAM" id="SSF51261">
    <property type="entry name" value="Duplicated hybrid motif"/>
    <property type="match status" value="1"/>
</dbReference>
<dbReference type="PANTHER" id="PTHR21666:SF294">
    <property type="entry name" value="PEPTIDASE M23"/>
    <property type="match status" value="1"/>
</dbReference>
<reference evidence="5" key="1">
    <citation type="submission" date="2020-10" db="EMBL/GenBank/DDBJ databases">
        <authorList>
            <person name="Gilroy R."/>
        </authorList>
    </citation>
    <scope>NUCLEOTIDE SEQUENCE</scope>
    <source>
        <strain evidence="5">CHK195-15760</strain>
    </source>
</reference>